<dbReference type="AlphaFoldDB" id="A0AAE0HQD4"/>
<evidence type="ECO:0000313" key="1">
    <source>
        <dbReference type="EMBL" id="KAK3300802.1"/>
    </source>
</evidence>
<keyword evidence="2" id="KW-1185">Reference proteome</keyword>
<dbReference type="EMBL" id="JAUEPN010000001">
    <property type="protein sequence ID" value="KAK3300802.1"/>
    <property type="molecule type" value="Genomic_DNA"/>
</dbReference>
<sequence length="205" mass="23792">MTRDPFLFDKTQPIFWSDDIWTGDPDGDTTLSFEDETWRVKKDIVIAHFPWIMAAIARAEPSQGEPAIICPQLPTQLWEDEPSFFTYVEMYFLAERFRLDGLRLAMAACVEELSRHVLALAGHHCARCRVSRERVEWEERQHLASFLDAVLVVETRPWSAKMVKAMYDAGDRMKARLVRLPAFREFVEKFPEGRGFARAIGVRKI</sequence>
<reference evidence="1" key="1">
    <citation type="journal article" date="2023" name="Mol. Phylogenet. Evol.">
        <title>Genome-scale phylogeny and comparative genomics of the fungal order Sordariales.</title>
        <authorList>
            <person name="Hensen N."/>
            <person name="Bonometti L."/>
            <person name="Westerberg I."/>
            <person name="Brannstrom I.O."/>
            <person name="Guillou S."/>
            <person name="Cros-Aarteil S."/>
            <person name="Calhoun S."/>
            <person name="Haridas S."/>
            <person name="Kuo A."/>
            <person name="Mondo S."/>
            <person name="Pangilinan J."/>
            <person name="Riley R."/>
            <person name="LaButti K."/>
            <person name="Andreopoulos B."/>
            <person name="Lipzen A."/>
            <person name="Chen C."/>
            <person name="Yan M."/>
            <person name="Daum C."/>
            <person name="Ng V."/>
            <person name="Clum A."/>
            <person name="Steindorff A."/>
            <person name="Ohm R.A."/>
            <person name="Martin F."/>
            <person name="Silar P."/>
            <person name="Natvig D.O."/>
            <person name="Lalanne C."/>
            <person name="Gautier V."/>
            <person name="Ament-Velasquez S.L."/>
            <person name="Kruys A."/>
            <person name="Hutchinson M.I."/>
            <person name="Powell A.J."/>
            <person name="Barry K."/>
            <person name="Miller A.N."/>
            <person name="Grigoriev I.V."/>
            <person name="Debuchy R."/>
            <person name="Gladieux P."/>
            <person name="Hiltunen Thoren M."/>
            <person name="Johannesson H."/>
        </authorList>
    </citation>
    <scope>NUCLEOTIDE SEQUENCE</scope>
    <source>
        <strain evidence="1">CBS 168.71</strain>
    </source>
</reference>
<dbReference type="RefSeq" id="XP_062664316.1">
    <property type="nucleotide sequence ID" value="XM_062805863.1"/>
</dbReference>
<comment type="caution">
    <text evidence="1">The sequence shown here is derived from an EMBL/GenBank/DDBJ whole genome shotgun (WGS) entry which is preliminary data.</text>
</comment>
<proteinExistence type="predicted"/>
<evidence type="ECO:0000313" key="2">
    <source>
        <dbReference type="Proteomes" id="UP001278766"/>
    </source>
</evidence>
<name>A0AAE0HQD4_9PEZI</name>
<organism evidence="1 2">
    <name type="scientific">Chaetomium fimeti</name>
    <dbReference type="NCBI Taxonomy" id="1854472"/>
    <lineage>
        <taxon>Eukaryota</taxon>
        <taxon>Fungi</taxon>
        <taxon>Dikarya</taxon>
        <taxon>Ascomycota</taxon>
        <taxon>Pezizomycotina</taxon>
        <taxon>Sordariomycetes</taxon>
        <taxon>Sordariomycetidae</taxon>
        <taxon>Sordariales</taxon>
        <taxon>Chaetomiaceae</taxon>
        <taxon>Chaetomium</taxon>
    </lineage>
</organism>
<accession>A0AAE0HQD4</accession>
<reference evidence="1" key="2">
    <citation type="submission" date="2023-06" db="EMBL/GenBank/DDBJ databases">
        <authorList>
            <consortium name="Lawrence Berkeley National Laboratory"/>
            <person name="Haridas S."/>
            <person name="Hensen N."/>
            <person name="Bonometti L."/>
            <person name="Westerberg I."/>
            <person name="Brannstrom I.O."/>
            <person name="Guillou S."/>
            <person name="Cros-Aarteil S."/>
            <person name="Calhoun S."/>
            <person name="Kuo A."/>
            <person name="Mondo S."/>
            <person name="Pangilinan J."/>
            <person name="Riley R."/>
            <person name="Labutti K."/>
            <person name="Andreopoulos B."/>
            <person name="Lipzen A."/>
            <person name="Chen C."/>
            <person name="Yanf M."/>
            <person name="Daum C."/>
            <person name="Ng V."/>
            <person name="Clum A."/>
            <person name="Steindorff A."/>
            <person name="Ohm R."/>
            <person name="Martin F."/>
            <person name="Silar P."/>
            <person name="Natvig D."/>
            <person name="Lalanne C."/>
            <person name="Gautier V."/>
            <person name="Ament-Velasquez S.L."/>
            <person name="Kruys A."/>
            <person name="Hutchinson M.I."/>
            <person name="Powell A.J."/>
            <person name="Barry K."/>
            <person name="Miller A.N."/>
            <person name="Grigoriev I.V."/>
            <person name="Debuchy R."/>
            <person name="Gladieux P."/>
            <person name="Thoren M.H."/>
            <person name="Johannesson H."/>
        </authorList>
    </citation>
    <scope>NUCLEOTIDE SEQUENCE</scope>
    <source>
        <strain evidence="1">CBS 168.71</strain>
    </source>
</reference>
<dbReference type="GeneID" id="87842811"/>
<gene>
    <name evidence="1" type="ORF">B0H64DRAFT_428781</name>
</gene>
<protein>
    <submittedName>
        <fullName evidence="1">Uncharacterized protein</fullName>
    </submittedName>
</protein>
<dbReference type="Proteomes" id="UP001278766">
    <property type="component" value="Unassembled WGS sequence"/>
</dbReference>